<reference evidence="1 2" key="1">
    <citation type="submission" date="2021-04" db="EMBL/GenBank/DDBJ databases">
        <authorList>
            <person name="Bliznina A."/>
        </authorList>
    </citation>
    <scope>NUCLEOTIDE SEQUENCE [LARGE SCALE GENOMIC DNA]</scope>
</reference>
<name>A0ABN7SRB4_OIKDI</name>
<dbReference type="EMBL" id="OU015566">
    <property type="protein sequence ID" value="CAG5103716.1"/>
    <property type="molecule type" value="Genomic_DNA"/>
</dbReference>
<dbReference type="Proteomes" id="UP001158576">
    <property type="component" value="Chromosome 1"/>
</dbReference>
<gene>
    <name evidence="1" type="ORF">OKIOD_LOCUS9668</name>
</gene>
<keyword evidence="2" id="KW-1185">Reference proteome</keyword>
<proteinExistence type="predicted"/>
<organism evidence="1 2">
    <name type="scientific">Oikopleura dioica</name>
    <name type="common">Tunicate</name>
    <dbReference type="NCBI Taxonomy" id="34765"/>
    <lineage>
        <taxon>Eukaryota</taxon>
        <taxon>Metazoa</taxon>
        <taxon>Chordata</taxon>
        <taxon>Tunicata</taxon>
        <taxon>Appendicularia</taxon>
        <taxon>Copelata</taxon>
        <taxon>Oikopleuridae</taxon>
        <taxon>Oikopleura</taxon>
    </lineage>
</organism>
<evidence type="ECO:0000313" key="1">
    <source>
        <dbReference type="EMBL" id="CAG5103716.1"/>
    </source>
</evidence>
<evidence type="ECO:0000313" key="2">
    <source>
        <dbReference type="Proteomes" id="UP001158576"/>
    </source>
</evidence>
<accession>A0ABN7SRB4</accession>
<sequence length="153" mass="17925">MLVKHECLAGNSAIPCETDGVKIHHTFLEATERKNEYCINTHVSEDDPPMRAMYYKDLPLHEDPSLLGLVLQRPFGANNHYNSEFGDTWILDKQECMEEKCPYIVRAGERPHKGWKRNPSHSQMESSDNWLLFEQIEDDNDDFLWFIETQIKN</sequence>
<protein>
    <submittedName>
        <fullName evidence="1">Oidioi.mRNA.OKI2018_I69.chr1.g903.t1.cds</fullName>
    </submittedName>
</protein>